<dbReference type="Gramene" id="Bo1g017880.1">
    <property type="protein sequence ID" value="Bo1g017880.1"/>
    <property type="gene ID" value="Bo1g017880"/>
</dbReference>
<evidence type="ECO:0000313" key="1">
    <source>
        <dbReference type="EnsemblPlants" id="Bo1g017880.1"/>
    </source>
</evidence>
<reference evidence="1 2" key="1">
    <citation type="journal article" date="2014" name="Genome Biol.">
        <title>Transcriptome and methylome profiling reveals relics of genome dominance in the mesopolyploid Brassica oleracea.</title>
        <authorList>
            <person name="Parkin I.A."/>
            <person name="Koh C."/>
            <person name="Tang H."/>
            <person name="Robinson S.J."/>
            <person name="Kagale S."/>
            <person name="Clarke W.E."/>
            <person name="Town C.D."/>
            <person name="Nixon J."/>
            <person name="Krishnakumar V."/>
            <person name="Bidwell S.L."/>
            <person name="Denoeud F."/>
            <person name="Belcram H."/>
            <person name="Links M.G."/>
            <person name="Just J."/>
            <person name="Clarke C."/>
            <person name="Bender T."/>
            <person name="Huebert T."/>
            <person name="Mason A.S."/>
            <person name="Pires J.C."/>
            <person name="Barker G."/>
            <person name="Moore J."/>
            <person name="Walley P.G."/>
            <person name="Manoli S."/>
            <person name="Batley J."/>
            <person name="Edwards D."/>
            <person name="Nelson M.N."/>
            <person name="Wang X."/>
            <person name="Paterson A.H."/>
            <person name="King G."/>
            <person name="Bancroft I."/>
            <person name="Chalhoub B."/>
            <person name="Sharpe A.G."/>
        </authorList>
    </citation>
    <scope>NUCLEOTIDE SEQUENCE</scope>
    <source>
        <strain evidence="1 2">cv. TO1000</strain>
    </source>
</reference>
<dbReference type="HOGENOM" id="CLU_3144791_0_0_1"/>
<accession>A0A0D3A3W6</accession>
<sequence>MILRKENTTNLNKLGNFGRGKCMKRRDKCLVFYSSFSVTQETSCIQRIA</sequence>
<evidence type="ECO:0000313" key="2">
    <source>
        <dbReference type="Proteomes" id="UP000032141"/>
    </source>
</evidence>
<organism evidence="1 2">
    <name type="scientific">Brassica oleracea var. oleracea</name>
    <dbReference type="NCBI Taxonomy" id="109376"/>
    <lineage>
        <taxon>Eukaryota</taxon>
        <taxon>Viridiplantae</taxon>
        <taxon>Streptophyta</taxon>
        <taxon>Embryophyta</taxon>
        <taxon>Tracheophyta</taxon>
        <taxon>Spermatophyta</taxon>
        <taxon>Magnoliopsida</taxon>
        <taxon>eudicotyledons</taxon>
        <taxon>Gunneridae</taxon>
        <taxon>Pentapetalae</taxon>
        <taxon>rosids</taxon>
        <taxon>malvids</taxon>
        <taxon>Brassicales</taxon>
        <taxon>Brassicaceae</taxon>
        <taxon>Brassiceae</taxon>
        <taxon>Brassica</taxon>
    </lineage>
</organism>
<reference evidence="1" key="2">
    <citation type="submission" date="2015-03" db="UniProtKB">
        <authorList>
            <consortium name="EnsemblPlants"/>
        </authorList>
    </citation>
    <scope>IDENTIFICATION</scope>
</reference>
<proteinExistence type="predicted"/>
<name>A0A0D3A3W6_BRAOL</name>
<dbReference type="Proteomes" id="UP000032141">
    <property type="component" value="Chromosome C1"/>
</dbReference>
<dbReference type="AlphaFoldDB" id="A0A0D3A3W6"/>
<keyword evidence="2" id="KW-1185">Reference proteome</keyword>
<dbReference type="EnsemblPlants" id="Bo1g017880.1">
    <property type="protein sequence ID" value="Bo1g017880.1"/>
    <property type="gene ID" value="Bo1g017880"/>
</dbReference>
<protein>
    <submittedName>
        <fullName evidence="1">Uncharacterized protein</fullName>
    </submittedName>
</protein>